<dbReference type="GO" id="GO:0016887">
    <property type="term" value="F:ATP hydrolysis activity"/>
    <property type="evidence" value="ECO:0007669"/>
    <property type="project" value="InterPro"/>
</dbReference>
<dbReference type="Gene3D" id="1.10.8.60">
    <property type="match status" value="1"/>
</dbReference>
<keyword evidence="2 5" id="KW-0067">ATP-binding</keyword>
<dbReference type="GO" id="GO:0051603">
    <property type="term" value="P:proteolysis involved in protein catabolic process"/>
    <property type="evidence" value="ECO:0007669"/>
    <property type="project" value="TreeGrafter"/>
</dbReference>
<proteinExistence type="predicted"/>
<dbReference type="Pfam" id="PF10431">
    <property type="entry name" value="ClpB_D2-small"/>
    <property type="match status" value="1"/>
</dbReference>
<dbReference type="GO" id="GO:0008233">
    <property type="term" value="F:peptidase activity"/>
    <property type="evidence" value="ECO:0007669"/>
    <property type="project" value="UniProtKB-KW"/>
</dbReference>
<evidence type="ECO:0000256" key="2">
    <source>
        <dbReference type="ARBA" id="ARBA00022840"/>
    </source>
</evidence>
<feature type="domain" description="Clp ATPase C-terminal" evidence="4">
    <location>
        <begin position="289"/>
        <end position="383"/>
    </location>
</feature>
<dbReference type="GO" id="GO:0005524">
    <property type="term" value="F:ATP binding"/>
    <property type="evidence" value="ECO:0007669"/>
    <property type="project" value="UniProtKB-KW"/>
</dbReference>
<dbReference type="SUPFAM" id="SSF52540">
    <property type="entry name" value="P-loop containing nucleoside triphosphate hydrolases"/>
    <property type="match status" value="1"/>
</dbReference>
<comment type="caution">
    <text evidence="5">The sequence shown here is derived from an EMBL/GenBank/DDBJ whole genome shotgun (WGS) entry which is preliminary data.</text>
</comment>
<dbReference type="FunFam" id="1.10.8.60:FF:000002">
    <property type="entry name" value="ATP-dependent Clp protease ATP-binding subunit ClpX"/>
    <property type="match status" value="1"/>
</dbReference>
<dbReference type="PANTHER" id="PTHR48102:SF7">
    <property type="entry name" value="ATP-DEPENDENT CLP PROTEASE ATP-BINDING SUBUNIT CLPX-LIKE, MITOCHONDRIAL"/>
    <property type="match status" value="1"/>
</dbReference>
<name>A0AA35TC58_GEOBA</name>
<dbReference type="EMBL" id="CASHTH010003487">
    <property type="protein sequence ID" value="CAI8045605.1"/>
    <property type="molecule type" value="Genomic_DNA"/>
</dbReference>
<sequence length="410" mass="45201">MTTGNRNPSRNNLRCSFCGHLFPQNKLLRPPGQPRGGICFDCVRELAAHVAERSEQRRSPSKTGRGRSNGTTTDPAKTPSEPVGSAPHISVPREIYGNLDEYVIGQDKAKKTLSVAVYIISSTAHQKAKRYARYSRCQAAVLDIARAEQIIYIDELDKIARKEGVNRSITRDVAGEGVQQELLKIIEGCTANVPPQGGRKHPHQEMLQINTRNILFICGGAFDGLQEITTRRLTIGSAMGFLAHNGGRNDSGAANCGTLEKVTPEDLLEFGFIPELVGRLPVVTTLQPLDKEALVEVLVKPKNAIVKQYQQLFRLDGVRLEFTQEALVAAAERALSYHTGARVLRHIVEDALLEVMYELPSLSDIDRCVVHAESINREASPRLYRTGGGRYISLETALAQAERESRKKSA</sequence>
<dbReference type="InterPro" id="IPR003959">
    <property type="entry name" value="ATPase_AAA_core"/>
</dbReference>
<keyword evidence="1" id="KW-0547">Nucleotide-binding</keyword>
<evidence type="ECO:0000313" key="6">
    <source>
        <dbReference type="Proteomes" id="UP001174909"/>
    </source>
</evidence>
<accession>A0AA35TC58</accession>
<evidence type="ECO:0000256" key="1">
    <source>
        <dbReference type="ARBA" id="ARBA00022741"/>
    </source>
</evidence>
<evidence type="ECO:0000256" key="3">
    <source>
        <dbReference type="SAM" id="MobiDB-lite"/>
    </source>
</evidence>
<dbReference type="Pfam" id="PF07724">
    <property type="entry name" value="AAA_2"/>
    <property type="match status" value="1"/>
</dbReference>
<dbReference type="PANTHER" id="PTHR48102">
    <property type="entry name" value="ATP-DEPENDENT CLP PROTEASE ATP-BINDING SUBUNIT CLPX-LIKE, MITOCHONDRIAL-RELATED"/>
    <property type="match status" value="1"/>
</dbReference>
<dbReference type="Gene3D" id="3.40.50.300">
    <property type="entry name" value="P-loop containing nucleotide triphosphate hydrolases"/>
    <property type="match status" value="1"/>
</dbReference>
<dbReference type="Proteomes" id="UP001174909">
    <property type="component" value="Unassembled WGS sequence"/>
</dbReference>
<dbReference type="AlphaFoldDB" id="A0AA35TC58"/>
<dbReference type="InterPro" id="IPR050052">
    <property type="entry name" value="ATP-dep_Clp_protease_ClpX"/>
</dbReference>
<keyword evidence="5" id="KW-0645">Protease</keyword>
<evidence type="ECO:0000259" key="4">
    <source>
        <dbReference type="SMART" id="SM01086"/>
    </source>
</evidence>
<organism evidence="5 6">
    <name type="scientific">Geodia barretti</name>
    <name type="common">Barrett's horny sponge</name>
    <dbReference type="NCBI Taxonomy" id="519541"/>
    <lineage>
        <taxon>Eukaryota</taxon>
        <taxon>Metazoa</taxon>
        <taxon>Porifera</taxon>
        <taxon>Demospongiae</taxon>
        <taxon>Heteroscleromorpha</taxon>
        <taxon>Tetractinellida</taxon>
        <taxon>Astrophorina</taxon>
        <taxon>Geodiidae</taxon>
        <taxon>Geodia</taxon>
    </lineage>
</organism>
<feature type="region of interest" description="Disordered" evidence="3">
    <location>
        <begin position="51"/>
        <end position="89"/>
    </location>
</feature>
<dbReference type="InterPro" id="IPR027417">
    <property type="entry name" value="P-loop_NTPase"/>
</dbReference>
<dbReference type="InterPro" id="IPR019489">
    <property type="entry name" value="Clp_ATPase_C"/>
</dbReference>
<reference evidence="5" key="1">
    <citation type="submission" date="2023-03" db="EMBL/GenBank/DDBJ databases">
        <authorList>
            <person name="Steffen K."/>
            <person name="Cardenas P."/>
        </authorList>
    </citation>
    <scope>NUCLEOTIDE SEQUENCE</scope>
</reference>
<dbReference type="SMART" id="SM01086">
    <property type="entry name" value="ClpB_D2-small"/>
    <property type="match status" value="1"/>
</dbReference>
<keyword evidence="6" id="KW-1185">Reference proteome</keyword>
<gene>
    <name evidence="5" type="ORF">GBAR_LOCUS25232</name>
</gene>
<keyword evidence="5" id="KW-0378">Hydrolase</keyword>
<feature type="compositionally biased region" description="Polar residues" evidence="3">
    <location>
        <begin position="66"/>
        <end position="75"/>
    </location>
</feature>
<evidence type="ECO:0000313" key="5">
    <source>
        <dbReference type="EMBL" id="CAI8045605.1"/>
    </source>
</evidence>
<protein>
    <submittedName>
        <fullName evidence="5">ATP-dependent Clp protease ATP-binding subunit ClpX</fullName>
    </submittedName>
</protein>